<reference evidence="1 2" key="1">
    <citation type="submission" date="2018-06" db="EMBL/GenBank/DDBJ databases">
        <authorList>
            <consortium name="Pathogen Informatics"/>
            <person name="Doyle S."/>
        </authorList>
    </citation>
    <scope>NUCLEOTIDE SEQUENCE [LARGE SCALE GENOMIC DNA]</scope>
    <source>
        <strain evidence="1 2">NCTC11296</strain>
    </source>
</reference>
<evidence type="ECO:0000313" key="2">
    <source>
        <dbReference type="Proteomes" id="UP000254465"/>
    </source>
</evidence>
<dbReference type="Proteomes" id="UP000254465">
    <property type="component" value="Unassembled WGS sequence"/>
</dbReference>
<accession>A0A377IBG4</accession>
<gene>
    <name evidence="1" type="ORF">NCTC11296_02419</name>
</gene>
<organism evidence="1 2">
    <name type="scientific">Avibacterium paragallinarum</name>
    <name type="common">Haemophilus gallinarum</name>
    <dbReference type="NCBI Taxonomy" id="728"/>
    <lineage>
        <taxon>Bacteria</taxon>
        <taxon>Pseudomonadati</taxon>
        <taxon>Pseudomonadota</taxon>
        <taxon>Gammaproteobacteria</taxon>
        <taxon>Pasteurellales</taxon>
        <taxon>Pasteurellaceae</taxon>
        <taxon>Avibacterium</taxon>
    </lineage>
</organism>
<proteinExistence type="predicted"/>
<name>A0A377IBG4_AVIPA</name>
<evidence type="ECO:0000313" key="1">
    <source>
        <dbReference type="EMBL" id="STO72491.1"/>
    </source>
</evidence>
<sequence length="125" mass="13817">MLMKFIDEIFGIIGVLIGFLLLVIGVGTAYYYYPMTTCVIGGLGIFTWLVNVLDFSDSQAKKLGSVAAIGLTIIATGFALYYFPKTTIAFLFLIALGFILGRIEKRNTQNPIQSFKNGFHKAFNK</sequence>
<dbReference type="EMBL" id="UGHK01000002">
    <property type="protein sequence ID" value="STO72491.1"/>
    <property type="molecule type" value="Genomic_DNA"/>
</dbReference>
<dbReference type="AlphaFoldDB" id="A0A377IBG4"/>
<dbReference type="RefSeq" id="WP_123797055.1">
    <property type="nucleotide sequence ID" value="NZ_PQVK01000177.1"/>
</dbReference>
<protein>
    <submittedName>
        <fullName evidence="1">Uncharacterized protein</fullName>
    </submittedName>
</protein>